<dbReference type="InterPro" id="IPR005818">
    <property type="entry name" value="Histone_H1/H5_H15"/>
</dbReference>
<dbReference type="InterPro" id="IPR005819">
    <property type="entry name" value="H1/H5"/>
</dbReference>
<accession>A0A9N9G7W5</accession>
<keyword evidence="6 7" id="KW-0539">Nucleus</keyword>
<dbReference type="SUPFAM" id="SSF46785">
    <property type="entry name" value="Winged helix' DNA-binding domain"/>
    <property type="match status" value="1"/>
</dbReference>
<dbReference type="PRINTS" id="PR00624">
    <property type="entry name" value="HISTONEH5"/>
</dbReference>
<comment type="similarity">
    <text evidence="7">Belongs to the histone H1/H5 family.</text>
</comment>
<comment type="caution">
    <text evidence="10">The sequence shown here is derived from an EMBL/GenBank/DDBJ whole genome shotgun (WGS) entry which is preliminary data.</text>
</comment>
<protein>
    <recommendedName>
        <fullName evidence="3">Histone H1</fullName>
    </recommendedName>
</protein>
<organism evidence="10 11">
    <name type="scientific">Acaulospora morrowiae</name>
    <dbReference type="NCBI Taxonomy" id="94023"/>
    <lineage>
        <taxon>Eukaryota</taxon>
        <taxon>Fungi</taxon>
        <taxon>Fungi incertae sedis</taxon>
        <taxon>Mucoromycota</taxon>
        <taxon>Glomeromycotina</taxon>
        <taxon>Glomeromycetes</taxon>
        <taxon>Diversisporales</taxon>
        <taxon>Acaulosporaceae</taxon>
        <taxon>Acaulospora</taxon>
    </lineage>
</organism>
<evidence type="ECO:0000256" key="4">
    <source>
        <dbReference type="ARBA" id="ARBA00022454"/>
    </source>
</evidence>
<dbReference type="SMART" id="SM00526">
    <property type="entry name" value="H15"/>
    <property type="match status" value="1"/>
</dbReference>
<feature type="region of interest" description="Disordered" evidence="8">
    <location>
        <begin position="114"/>
        <end position="164"/>
    </location>
</feature>
<sequence length="164" mass="18053">MGRMSAASRSKKVVPSSHPKYEDMIRGQSYEDRIYCVSKPPFNTFLTLVDAIIALKERKGSSRHAIKKHILATFKLPDNTATNARLKLAINRGVEKGVFSFVNGPSGTIKLVKKEPKSTRKTATPKKTAKKPAAKPKKSAAAKKTKKATKKTADKKTTRKKSSN</sequence>
<name>A0A9N9G7W5_9GLOM</name>
<dbReference type="GO" id="GO:0030527">
    <property type="term" value="F:structural constituent of chromatin"/>
    <property type="evidence" value="ECO:0007669"/>
    <property type="project" value="InterPro"/>
</dbReference>
<dbReference type="GO" id="GO:0030261">
    <property type="term" value="P:chromosome condensation"/>
    <property type="evidence" value="ECO:0007669"/>
    <property type="project" value="TreeGrafter"/>
</dbReference>
<dbReference type="GO" id="GO:0003690">
    <property type="term" value="F:double-stranded DNA binding"/>
    <property type="evidence" value="ECO:0007669"/>
    <property type="project" value="TreeGrafter"/>
</dbReference>
<evidence type="ECO:0000256" key="2">
    <source>
        <dbReference type="ARBA" id="ARBA00004286"/>
    </source>
</evidence>
<dbReference type="CDD" id="cd00073">
    <property type="entry name" value="H15"/>
    <property type="match status" value="1"/>
</dbReference>
<dbReference type="Pfam" id="PF00538">
    <property type="entry name" value="Linker_histone"/>
    <property type="match status" value="1"/>
</dbReference>
<proteinExistence type="inferred from homology"/>
<dbReference type="Gene3D" id="1.10.10.10">
    <property type="entry name" value="Winged helix-like DNA-binding domain superfamily/Winged helix DNA-binding domain"/>
    <property type="match status" value="1"/>
</dbReference>
<keyword evidence="11" id="KW-1185">Reference proteome</keyword>
<dbReference type="GO" id="GO:0045910">
    <property type="term" value="P:negative regulation of DNA recombination"/>
    <property type="evidence" value="ECO:0007669"/>
    <property type="project" value="TreeGrafter"/>
</dbReference>
<evidence type="ECO:0000313" key="10">
    <source>
        <dbReference type="EMBL" id="CAG8591104.1"/>
    </source>
</evidence>
<dbReference type="InterPro" id="IPR036390">
    <property type="entry name" value="WH_DNA-bd_sf"/>
</dbReference>
<evidence type="ECO:0000256" key="5">
    <source>
        <dbReference type="ARBA" id="ARBA00023125"/>
    </source>
</evidence>
<feature type="compositionally biased region" description="Basic residues" evidence="8">
    <location>
        <begin position="119"/>
        <end position="150"/>
    </location>
</feature>
<dbReference type="PANTHER" id="PTHR11467">
    <property type="entry name" value="HISTONE H1"/>
    <property type="match status" value="1"/>
</dbReference>
<evidence type="ECO:0000256" key="6">
    <source>
        <dbReference type="ARBA" id="ARBA00023242"/>
    </source>
</evidence>
<dbReference type="PROSITE" id="PS51504">
    <property type="entry name" value="H15"/>
    <property type="match status" value="1"/>
</dbReference>
<dbReference type="AlphaFoldDB" id="A0A9N9G7W5"/>
<dbReference type="GO" id="GO:0006334">
    <property type="term" value="P:nucleosome assembly"/>
    <property type="evidence" value="ECO:0007669"/>
    <property type="project" value="InterPro"/>
</dbReference>
<keyword evidence="4 7" id="KW-0158">Chromosome</keyword>
<dbReference type="GO" id="GO:0031492">
    <property type="term" value="F:nucleosomal DNA binding"/>
    <property type="evidence" value="ECO:0007669"/>
    <property type="project" value="TreeGrafter"/>
</dbReference>
<evidence type="ECO:0000259" key="9">
    <source>
        <dbReference type="PROSITE" id="PS51504"/>
    </source>
</evidence>
<evidence type="ECO:0000256" key="7">
    <source>
        <dbReference type="RuleBase" id="RU003894"/>
    </source>
</evidence>
<gene>
    <name evidence="10" type="ORF">AMORRO_LOCUS7350</name>
</gene>
<evidence type="ECO:0000256" key="1">
    <source>
        <dbReference type="ARBA" id="ARBA00004123"/>
    </source>
</evidence>
<dbReference type="GO" id="GO:0000786">
    <property type="term" value="C:nucleosome"/>
    <property type="evidence" value="ECO:0007669"/>
    <property type="project" value="InterPro"/>
</dbReference>
<comment type="subcellular location">
    <subcellularLocation>
        <location evidence="2">Chromosome</location>
    </subcellularLocation>
    <subcellularLocation>
        <location evidence="1 7">Nucleus</location>
    </subcellularLocation>
</comment>
<dbReference type="OrthoDB" id="1110759at2759"/>
<evidence type="ECO:0000256" key="3">
    <source>
        <dbReference type="ARBA" id="ARBA00020833"/>
    </source>
</evidence>
<keyword evidence="5 7" id="KW-0238">DNA-binding</keyword>
<evidence type="ECO:0000313" key="11">
    <source>
        <dbReference type="Proteomes" id="UP000789342"/>
    </source>
</evidence>
<dbReference type="PANTHER" id="PTHR11467:SF36">
    <property type="entry name" value="HISTONE 24-RELATED"/>
    <property type="match status" value="1"/>
</dbReference>
<reference evidence="10" key="1">
    <citation type="submission" date="2021-06" db="EMBL/GenBank/DDBJ databases">
        <authorList>
            <person name="Kallberg Y."/>
            <person name="Tangrot J."/>
            <person name="Rosling A."/>
        </authorList>
    </citation>
    <scope>NUCLEOTIDE SEQUENCE</scope>
    <source>
        <strain evidence="10">CL551</strain>
    </source>
</reference>
<evidence type="ECO:0000256" key="8">
    <source>
        <dbReference type="SAM" id="MobiDB-lite"/>
    </source>
</evidence>
<dbReference type="EMBL" id="CAJVPV010005456">
    <property type="protein sequence ID" value="CAG8591104.1"/>
    <property type="molecule type" value="Genomic_DNA"/>
</dbReference>
<dbReference type="InterPro" id="IPR036388">
    <property type="entry name" value="WH-like_DNA-bd_sf"/>
</dbReference>
<dbReference type="Proteomes" id="UP000789342">
    <property type="component" value="Unassembled WGS sequence"/>
</dbReference>
<feature type="domain" description="H15" evidence="9">
    <location>
        <begin position="38"/>
        <end position="113"/>
    </location>
</feature>
<dbReference type="GO" id="GO:0005634">
    <property type="term" value="C:nucleus"/>
    <property type="evidence" value="ECO:0007669"/>
    <property type="project" value="UniProtKB-SubCell"/>
</dbReference>